<sequence length="176" mass="18844">MTAMAAETKVPVVFTEGHDTDAKDGGRPVVLVAAALGVKTEEFREAFSGVTPARNGRPTGEEARANKAALMKVLKPLGVTNDRLDEVSNFYRYQPQRGELWRNTAAKAHAVVENGKIKEIVVTEPGAGYSTAPKATVQGMEKVRLKVTVLFDKDLKKNGSVSAVEIVPAEAPGANR</sequence>
<keyword evidence="2" id="KW-1185">Reference proteome</keyword>
<dbReference type="AlphaFoldDB" id="A0A225D5D4"/>
<proteinExistence type="predicted"/>
<evidence type="ECO:0000313" key="1">
    <source>
        <dbReference type="EMBL" id="OWK36692.1"/>
    </source>
</evidence>
<dbReference type="Proteomes" id="UP000214646">
    <property type="component" value="Unassembled WGS sequence"/>
</dbReference>
<name>A0A225D5D4_9BACT</name>
<accession>A0A225D5D4</accession>
<evidence type="ECO:0000313" key="2">
    <source>
        <dbReference type="Proteomes" id="UP000214646"/>
    </source>
</evidence>
<gene>
    <name evidence="1" type="ORF">FRUB_09255</name>
</gene>
<reference evidence="2" key="1">
    <citation type="submission" date="2017-06" db="EMBL/GenBank/DDBJ databases">
        <title>Genome analysis of Fimbriiglobus ruber SP5, the first member of the order Planctomycetales with confirmed chitinolytic capability.</title>
        <authorList>
            <person name="Ravin N.V."/>
            <person name="Rakitin A.L."/>
            <person name="Ivanova A.A."/>
            <person name="Beletsky A.V."/>
            <person name="Kulichevskaya I.S."/>
            <person name="Mardanov A.V."/>
            <person name="Dedysh S.N."/>
        </authorList>
    </citation>
    <scope>NUCLEOTIDE SEQUENCE [LARGE SCALE GENOMIC DNA]</scope>
    <source>
        <strain evidence="2">SP5</strain>
    </source>
</reference>
<protein>
    <submittedName>
        <fullName evidence="1">Uncharacterized protein</fullName>
    </submittedName>
</protein>
<organism evidence="1 2">
    <name type="scientific">Fimbriiglobus ruber</name>
    <dbReference type="NCBI Taxonomy" id="1908690"/>
    <lineage>
        <taxon>Bacteria</taxon>
        <taxon>Pseudomonadati</taxon>
        <taxon>Planctomycetota</taxon>
        <taxon>Planctomycetia</taxon>
        <taxon>Gemmatales</taxon>
        <taxon>Gemmataceae</taxon>
        <taxon>Fimbriiglobus</taxon>
    </lineage>
</organism>
<comment type="caution">
    <text evidence="1">The sequence shown here is derived from an EMBL/GenBank/DDBJ whole genome shotgun (WGS) entry which is preliminary data.</text>
</comment>
<dbReference type="EMBL" id="NIDE01000017">
    <property type="protein sequence ID" value="OWK36692.1"/>
    <property type="molecule type" value="Genomic_DNA"/>
</dbReference>